<dbReference type="Proteomes" id="UP001157502">
    <property type="component" value="Chromosome 7"/>
</dbReference>
<gene>
    <name evidence="1" type="ORF">DPEC_G00086830</name>
</gene>
<sequence length="1282" mass="142327">MAVSSMALSDRMGTSRAFDDYSLYSAFSDDELIQLAIERSFIEHHNYMTSFESPRPNIEQRTHMRDYPRRNSNTANPPRSLPPADRFMDEGRLGSVIKNGDLKALKEIAINNPTSLLVANDDGWISLHEAAYYGQEECLKIILKVYPETVNRCGTCNQTPLLLSAVHHHVNCVECLLAHGANPDIANKEGETPLHKACSKSNIEIVQHLLKYGASVNNSCDYSLSPLHEAAGNDNVEICQMLLEAGADLDATSIYGINSFFMAAQNGGVNVVSFLMRRGVFIDCQASNGATPLYEASKNGHKEVVELLLLNKADANKTAKCGLLPLHVAVQKGHFDIVSMLIPATNKYRVKLCGISPLHLAAEYNRDWILELLTEAGYDVNVQLSEDRTKMFADRRSTALYFAVANNNIEATKILLDAGANPNLDMLNPFLIAVRRCCLEMTFMLVEHGANVNASILTHPCSFPAAILLSMKDLCFLKYLMDNGCDARSCFDCTYGSRPHPPLKSPRRNRFTQQNLDDDDTQPNTCVQFCEAISEPTTSRWAGPIIDVLLDYVGPVKLCSRLIEHLDSYPDWAGIRLKAKPPHSLMQMCRLKIRQQKLGQLPQSNLILDEGRDEVGTPPYHINLRRYPTAESEAQSQKPLLKEEWRSLRGQTNQRGDQQDVFSFPLESCESWGERSNMAVANMSMSCLTVEPTLGFDDYSLYSNLSDDEQIQLAIERSFSDAHYANALGETSITPTAPGTSTPQYRTNPPENRMNSPNPPRQEPSHRPPTANPTDLKEDNIVKAILNGDATTVQTMIKDEANNILQPDKYGWIPLHEAAYYGQEQCVTILLSAQPEMINKCDLKGQTALILAVGREKVACVKALLEKGADPELATKERETPLYKACERENAEIVAMLLNHGVVVNRHCIQGWTALQEAVSRNSVEICEMLVQAGAMLSPTNIYGITPLFTAAQSGRVETLRFLIKHGADINSEATDGATALYEAAKNGHEEIVALLLWQNADANKACGKGLLPLHIAAQRGTDGIVSMLINATSKSRVRRCGISPLHLAAERNRNEVLKVLIDAGYDVNAMLSEERSKMYEDHRRTTLYFAVANGNVEATTMLLEAGANPNLDTFNPVLVAARQGSIELVTLLVRYGANVNAYVPTQPTSFSATVMFSMKNLSMLKYLMDNGCDAHSCFSCTYGSGPHPSIEATTERDFRYSTDTCRNTMKPVQFCEVMSTLAIRSWAGPIIDILLDYVGHVKLCSRLTEHLDSSEDWEVIKQKARKSDWTRSWLLDRLRLV</sequence>
<accession>A0ACC2GZP2</accession>
<reference evidence="1" key="1">
    <citation type="submission" date="2021-05" db="EMBL/GenBank/DDBJ databases">
        <authorList>
            <person name="Pan Q."/>
            <person name="Jouanno E."/>
            <person name="Zahm M."/>
            <person name="Klopp C."/>
            <person name="Cabau C."/>
            <person name="Louis A."/>
            <person name="Berthelot C."/>
            <person name="Parey E."/>
            <person name="Roest Crollius H."/>
            <person name="Montfort J."/>
            <person name="Robinson-Rechavi M."/>
            <person name="Bouchez O."/>
            <person name="Lampietro C."/>
            <person name="Lopez Roques C."/>
            <person name="Donnadieu C."/>
            <person name="Postlethwait J."/>
            <person name="Bobe J."/>
            <person name="Dillon D."/>
            <person name="Chandos A."/>
            <person name="von Hippel F."/>
            <person name="Guiguen Y."/>
        </authorList>
    </citation>
    <scope>NUCLEOTIDE SEQUENCE</scope>
    <source>
        <strain evidence="1">YG-Jan2019</strain>
    </source>
</reference>
<evidence type="ECO:0000313" key="2">
    <source>
        <dbReference type="Proteomes" id="UP001157502"/>
    </source>
</evidence>
<organism evidence="1 2">
    <name type="scientific">Dallia pectoralis</name>
    <name type="common">Alaska blackfish</name>
    <dbReference type="NCBI Taxonomy" id="75939"/>
    <lineage>
        <taxon>Eukaryota</taxon>
        <taxon>Metazoa</taxon>
        <taxon>Chordata</taxon>
        <taxon>Craniata</taxon>
        <taxon>Vertebrata</taxon>
        <taxon>Euteleostomi</taxon>
        <taxon>Actinopterygii</taxon>
        <taxon>Neopterygii</taxon>
        <taxon>Teleostei</taxon>
        <taxon>Protacanthopterygii</taxon>
        <taxon>Esociformes</taxon>
        <taxon>Umbridae</taxon>
        <taxon>Dallia</taxon>
    </lineage>
</organism>
<proteinExistence type="predicted"/>
<name>A0ACC2GZP2_DALPE</name>
<keyword evidence="2" id="KW-1185">Reference proteome</keyword>
<dbReference type="EMBL" id="CM055734">
    <property type="protein sequence ID" value="KAJ8009239.1"/>
    <property type="molecule type" value="Genomic_DNA"/>
</dbReference>
<evidence type="ECO:0000313" key="1">
    <source>
        <dbReference type="EMBL" id="KAJ8009239.1"/>
    </source>
</evidence>
<comment type="caution">
    <text evidence="1">The sequence shown here is derived from an EMBL/GenBank/DDBJ whole genome shotgun (WGS) entry which is preliminary data.</text>
</comment>
<protein>
    <submittedName>
        <fullName evidence="1">Uncharacterized protein</fullName>
    </submittedName>
</protein>